<accession>A0A2V2LG32</accession>
<evidence type="ECO:0000313" key="3">
    <source>
        <dbReference type="Proteomes" id="UP000245680"/>
    </source>
</evidence>
<dbReference type="AlphaFoldDB" id="A0A2V2LG32"/>
<sequence>MSARRRLIPRTGVLAALVSVAALAACGNALPSRTTERVTTATLRYNAVAHTDAEARAELTRMCGEAELQSITDPVIGDDGLFEVTATCLATYDGRGNLIPNET</sequence>
<protein>
    <recommendedName>
        <fullName evidence="4">DUF4333 domain-containing protein</fullName>
    </recommendedName>
</protein>
<dbReference type="RefSeq" id="WP_109812978.1">
    <property type="nucleotide sequence ID" value="NZ_QGKU01000052.1"/>
</dbReference>
<dbReference type="OrthoDB" id="7868988at2"/>
<dbReference type="EMBL" id="QGKU01000052">
    <property type="protein sequence ID" value="PWR01369.1"/>
    <property type="molecule type" value="Genomic_DNA"/>
</dbReference>
<feature type="chain" id="PRO_5015983288" description="DUF4333 domain-containing protein" evidence="1">
    <location>
        <begin position="25"/>
        <end position="103"/>
    </location>
</feature>
<evidence type="ECO:0000313" key="2">
    <source>
        <dbReference type="EMBL" id="PWR01369.1"/>
    </source>
</evidence>
<reference evidence="2 3" key="1">
    <citation type="submission" date="2018-05" db="EMBL/GenBank/DDBJ databases">
        <title>Rhodobacteraceae gen. nov., sp. nov. isolated from sea water.</title>
        <authorList>
            <person name="Ren Y."/>
        </authorList>
    </citation>
    <scope>NUCLEOTIDE SEQUENCE [LARGE SCALE GENOMIC DNA]</scope>
    <source>
        <strain evidence="2 3">TG-679</strain>
    </source>
</reference>
<feature type="signal peptide" evidence="1">
    <location>
        <begin position="1"/>
        <end position="24"/>
    </location>
</feature>
<keyword evidence="1" id="KW-0732">Signal</keyword>
<evidence type="ECO:0000256" key="1">
    <source>
        <dbReference type="SAM" id="SignalP"/>
    </source>
</evidence>
<comment type="caution">
    <text evidence="2">The sequence shown here is derived from an EMBL/GenBank/DDBJ whole genome shotgun (WGS) entry which is preliminary data.</text>
</comment>
<proteinExistence type="predicted"/>
<keyword evidence="3" id="KW-1185">Reference proteome</keyword>
<dbReference type="Proteomes" id="UP000245680">
    <property type="component" value="Unassembled WGS sequence"/>
</dbReference>
<dbReference type="PROSITE" id="PS51257">
    <property type="entry name" value="PROKAR_LIPOPROTEIN"/>
    <property type="match status" value="1"/>
</dbReference>
<name>A0A2V2LG32_9RHOB</name>
<evidence type="ECO:0008006" key="4">
    <source>
        <dbReference type="Google" id="ProtNLM"/>
    </source>
</evidence>
<gene>
    <name evidence="2" type="ORF">DKT77_17555</name>
</gene>
<organism evidence="2 3">
    <name type="scientific">Meridianimarinicoccus roseus</name>
    <dbReference type="NCBI Taxonomy" id="2072018"/>
    <lineage>
        <taxon>Bacteria</taxon>
        <taxon>Pseudomonadati</taxon>
        <taxon>Pseudomonadota</taxon>
        <taxon>Alphaproteobacteria</taxon>
        <taxon>Rhodobacterales</taxon>
        <taxon>Paracoccaceae</taxon>
        <taxon>Meridianimarinicoccus</taxon>
    </lineage>
</organism>